<evidence type="ECO:0000256" key="4">
    <source>
        <dbReference type="ARBA" id="ARBA00022989"/>
    </source>
</evidence>
<dbReference type="PANTHER" id="PTHR23063:SF52">
    <property type="entry name" value="LYSOPHOSPHATIDYLCHOLINE ACYLTRANSFERASE"/>
    <property type="match status" value="1"/>
</dbReference>
<accession>A0A6B0TYR6</accession>
<organism evidence="10 11">
    <name type="scientific">Oceanomicrobium pacificus</name>
    <dbReference type="NCBI Taxonomy" id="2692916"/>
    <lineage>
        <taxon>Bacteria</taxon>
        <taxon>Pseudomonadati</taxon>
        <taxon>Pseudomonadota</taxon>
        <taxon>Alphaproteobacteria</taxon>
        <taxon>Rhodobacterales</taxon>
        <taxon>Paracoccaceae</taxon>
        <taxon>Oceanomicrobium</taxon>
    </lineage>
</organism>
<dbReference type="RefSeq" id="WP_160855389.1">
    <property type="nucleotide sequence ID" value="NZ_WUWG01000005.1"/>
</dbReference>
<name>A0A6B0TYR6_9RHOB</name>
<gene>
    <name evidence="10" type="ORF">GSH16_11910</name>
</gene>
<dbReference type="PANTHER" id="PTHR23063">
    <property type="entry name" value="PHOSPHOLIPID ACYLTRANSFERASE"/>
    <property type="match status" value="1"/>
</dbReference>
<keyword evidence="11" id="KW-1185">Reference proteome</keyword>
<proteinExistence type="predicted"/>
<dbReference type="AlphaFoldDB" id="A0A6B0TYR6"/>
<reference evidence="10 11" key="1">
    <citation type="submission" date="2019-12" db="EMBL/GenBank/DDBJ databases">
        <title>Strain KN286 was isolated from seawater, which was collected from Caroline Seamount in the tropical western Pacific.</title>
        <authorList>
            <person name="Wang Q."/>
        </authorList>
    </citation>
    <scope>NUCLEOTIDE SEQUENCE [LARGE SCALE GENOMIC DNA]</scope>
    <source>
        <strain evidence="10 11">KN286</strain>
    </source>
</reference>
<dbReference type="Pfam" id="PF01553">
    <property type="entry name" value="Acyltransferase"/>
    <property type="match status" value="1"/>
</dbReference>
<dbReference type="InterPro" id="IPR002123">
    <property type="entry name" value="Plipid/glycerol_acylTrfase"/>
</dbReference>
<keyword evidence="6 8" id="KW-0472">Membrane</keyword>
<dbReference type="SUPFAM" id="SSF69593">
    <property type="entry name" value="Glycerol-3-phosphate (1)-acyltransferase"/>
    <property type="match status" value="1"/>
</dbReference>
<feature type="domain" description="Phospholipid/glycerol acyltransferase" evidence="9">
    <location>
        <begin position="89"/>
        <end position="204"/>
    </location>
</feature>
<comment type="subcellular location">
    <subcellularLocation>
        <location evidence="1">Membrane</location>
    </subcellularLocation>
</comment>
<keyword evidence="4 8" id="KW-1133">Transmembrane helix</keyword>
<evidence type="ECO:0000313" key="11">
    <source>
        <dbReference type="Proteomes" id="UP000436016"/>
    </source>
</evidence>
<evidence type="ECO:0000256" key="2">
    <source>
        <dbReference type="ARBA" id="ARBA00022679"/>
    </source>
</evidence>
<keyword evidence="2 10" id="KW-0808">Transferase</keyword>
<keyword evidence="7 10" id="KW-0012">Acyltransferase</keyword>
<dbReference type="Proteomes" id="UP000436016">
    <property type="component" value="Unassembled WGS sequence"/>
</dbReference>
<dbReference type="CDD" id="cd07989">
    <property type="entry name" value="LPLAT_AGPAT-like"/>
    <property type="match status" value="1"/>
</dbReference>
<dbReference type="SMART" id="SM00563">
    <property type="entry name" value="PlsC"/>
    <property type="match status" value="1"/>
</dbReference>
<dbReference type="GO" id="GO:0006629">
    <property type="term" value="P:lipid metabolic process"/>
    <property type="evidence" value="ECO:0007669"/>
    <property type="project" value="UniProtKB-KW"/>
</dbReference>
<dbReference type="EMBL" id="WUWG01000005">
    <property type="protein sequence ID" value="MXU66153.1"/>
    <property type="molecule type" value="Genomic_DNA"/>
</dbReference>
<keyword evidence="3 8" id="KW-0812">Transmembrane</keyword>
<dbReference type="GO" id="GO:0016020">
    <property type="term" value="C:membrane"/>
    <property type="evidence" value="ECO:0007669"/>
    <property type="project" value="UniProtKB-SubCell"/>
</dbReference>
<evidence type="ECO:0000256" key="6">
    <source>
        <dbReference type="ARBA" id="ARBA00023136"/>
    </source>
</evidence>
<keyword evidence="5" id="KW-0443">Lipid metabolism</keyword>
<dbReference type="GO" id="GO:0016746">
    <property type="term" value="F:acyltransferase activity"/>
    <property type="evidence" value="ECO:0007669"/>
    <property type="project" value="UniProtKB-KW"/>
</dbReference>
<evidence type="ECO:0000259" key="9">
    <source>
        <dbReference type="SMART" id="SM00563"/>
    </source>
</evidence>
<evidence type="ECO:0000256" key="1">
    <source>
        <dbReference type="ARBA" id="ARBA00004370"/>
    </source>
</evidence>
<evidence type="ECO:0000256" key="8">
    <source>
        <dbReference type="SAM" id="Phobius"/>
    </source>
</evidence>
<sequence length="293" mass="32350">MVWHSDNPIDLPGAQGAAQWLRVTVRALGFLIGTAILIWPFLIGRLLVRVAPRLSDALTGPARQGWGRVGLWMCGLRLDRQGRQMPHGGAIVANHTSWIDIFAMHAAGRVTFVSKAEVRKWPLIGLIGRIAGTIFIERRASQSRAQTEILRDHIRAGHDLCFFPEGTSTDGQQVIPFKSTLFATFRDPALSAEVWVQPVTIRYRPAAGRDPRFYGWWGDMSFGAHMLTMLGRSRGGRVTVQFHPPVRSADYADRKLLARYCETVVRDGLDALKDGQMDAGEVIDGNALPSGSG</sequence>
<evidence type="ECO:0000313" key="10">
    <source>
        <dbReference type="EMBL" id="MXU66153.1"/>
    </source>
</evidence>
<evidence type="ECO:0000256" key="3">
    <source>
        <dbReference type="ARBA" id="ARBA00022692"/>
    </source>
</evidence>
<evidence type="ECO:0000256" key="7">
    <source>
        <dbReference type="ARBA" id="ARBA00023315"/>
    </source>
</evidence>
<protein>
    <submittedName>
        <fullName evidence="10">1-acyl-sn-glycerol-3-phosphate acyltransferase</fullName>
    </submittedName>
</protein>
<comment type="caution">
    <text evidence="10">The sequence shown here is derived from an EMBL/GenBank/DDBJ whole genome shotgun (WGS) entry which is preliminary data.</text>
</comment>
<evidence type="ECO:0000256" key="5">
    <source>
        <dbReference type="ARBA" id="ARBA00023098"/>
    </source>
</evidence>
<feature type="transmembrane region" description="Helical" evidence="8">
    <location>
        <begin position="27"/>
        <end position="48"/>
    </location>
</feature>